<keyword evidence="11" id="KW-1003">Cell membrane</keyword>
<dbReference type="Gene3D" id="1.20.120.220">
    <property type="entry name" value="ATP synthase, F0 complex, subunit A"/>
    <property type="match status" value="1"/>
</dbReference>
<feature type="transmembrane region" description="Helical" evidence="11">
    <location>
        <begin position="76"/>
        <end position="100"/>
    </location>
</feature>
<sequence>MAIELVIGTTKIVIHESIVNWLILCVLMSIFFIVAGKKIKKADPRVAPKGFVLLCECVAKLGTGIISGNLGKRTRAYIPFFGTLIFMMAPSNLLGLIGLQPPTSNLSVNVTLAVMMFLLIQFVGLKEKGVGGRLKELMDPFFLFLPLNVLGDLALPVSLSLRLFGNLLAGTIITGLVYTLMKSLMPFGVLGLAFTPFLHSYFDIFSGLIQTYIFFTLASFFLSESYASEEE</sequence>
<dbReference type="SUPFAM" id="SSF81336">
    <property type="entry name" value="F1F0 ATP synthase subunit A"/>
    <property type="match status" value="1"/>
</dbReference>
<evidence type="ECO:0000256" key="2">
    <source>
        <dbReference type="ARBA" id="ARBA00006810"/>
    </source>
</evidence>
<evidence type="ECO:0000256" key="1">
    <source>
        <dbReference type="ARBA" id="ARBA00004141"/>
    </source>
</evidence>
<comment type="subcellular location">
    <subcellularLocation>
        <location evidence="11 12">Cell membrane</location>
        <topology evidence="11 12">Multi-pass membrane protein</topology>
    </subcellularLocation>
    <subcellularLocation>
        <location evidence="1">Membrane</location>
        <topology evidence="1">Multi-pass membrane protein</topology>
    </subcellularLocation>
</comment>
<dbReference type="PANTHER" id="PTHR42823:SF3">
    <property type="entry name" value="ATP SYNTHASE SUBUNIT A, CHLOROPLASTIC"/>
    <property type="match status" value="1"/>
</dbReference>
<dbReference type="KEGG" id="aarg:Aargi30884_23310"/>
<evidence type="ECO:0000256" key="11">
    <source>
        <dbReference type="HAMAP-Rule" id="MF_01393"/>
    </source>
</evidence>
<evidence type="ECO:0000256" key="4">
    <source>
        <dbReference type="ARBA" id="ARBA00022547"/>
    </source>
</evidence>
<dbReference type="InterPro" id="IPR023011">
    <property type="entry name" value="ATP_synth_F0_asu_AS"/>
</dbReference>
<keyword evidence="7 11" id="KW-1133">Transmembrane helix</keyword>
<keyword evidence="6 11" id="KW-0375">Hydrogen ion transport</keyword>
<evidence type="ECO:0000256" key="7">
    <source>
        <dbReference type="ARBA" id="ARBA00022989"/>
    </source>
</evidence>
<keyword evidence="4 11" id="KW-0138">CF(0)</keyword>
<keyword evidence="8 11" id="KW-0406">Ion transport</keyword>
<keyword evidence="3 11" id="KW-0813">Transport</keyword>
<dbReference type="PROSITE" id="PS00449">
    <property type="entry name" value="ATPASE_A"/>
    <property type="match status" value="1"/>
</dbReference>
<dbReference type="AlphaFoldDB" id="A0A6N4TKT0"/>
<keyword evidence="5 11" id="KW-0812">Transmembrane</keyword>
<dbReference type="GO" id="GO:0042777">
    <property type="term" value="P:proton motive force-driven plasma membrane ATP synthesis"/>
    <property type="evidence" value="ECO:0007669"/>
    <property type="project" value="TreeGrafter"/>
</dbReference>
<dbReference type="CDD" id="cd00310">
    <property type="entry name" value="ATP-synt_Fo_a_6"/>
    <property type="match status" value="1"/>
</dbReference>
<feature type="transmembrane region" description="Helical" evidence="11">
    <location>
        <begin position="163"/>
        <end position="181"/>
    </location>
</feature>
<dbReference type="InterPro" id="IPR035908">
    <property type="entry name" value="F0_ATP_A_sf"/>
</dbReference>
<feature type="transmembrane region" description="Helical" evidence="11">
    <location>
        <begin position="201"/>
        <end position="222"/>
    </location>
</feature>
<dbReference type="InterPro" id="IPR000568">
    <property type="entry name" value="ATP_synth_F0_asu"/>
</dbReference>
<evidence type="ECO:0000256" key="6">
    <source>
        <dbReference type="ARBA" id="ARBA00022781"/>
    </source>
</evidence>
<dbReference type="PANTHER" id="PTHR42823">
    <property type="entry name" value="ATP SYNTHASE SUBUNIT A, CHLOROPLASTIC"/>
    <property type="match status" value="1"/>
</dbReference>
<evidence type="ECO:0000256" key="3">
    <source>
        <dbReference type="ARBA" id="ARBA00022448"/>
    </source>
</evidence>
<evidence type="ECO:0000256" key="12">
    <source>
        <dbReference type="RuleBase" id="RU000483"/>
    </source>
</evidence>
<feature type="transmembrane region" description="Helical" evidence="11">
    <location>
        <begin position="18"/>
        <end position="35"/>
    </location>
</feature>
<dbReference type="GO" id="GO:0046933">
    <property type="term" value="F:proton-transporting ATP synthase activity, rotational mechanism"/>
    <property type="evidence" value="ECO:0007669"/>
    <property type="project" value="UniProtKB-UniRule"/>
</dbReference>
<dbReference type="EMBL" id="AP019695">
    <property type="protein sequence ID" value="BBK23428.1"/>
    <property type="molecule type" value="Genomic_DNA"/>
</dbReference>
<reference evidence="14" key="1">
    <citation type="submission" date="2019-05" db="EMBL/GenBank/DDBJ databases">
        <title>Complete genome sequencing of Absiella argi strain JCM 30884.</title>
        <authorList>
            <person name="Sakamoto M."/>
            <person name="Murakami T."/>
            <person name="Mori H."/>
        </authorList>
    </citation>
    <scope>NUCLEOTIDE SEQUENCE [LARGE SCALE GENOMIC DNA]</scope>
    <source>
        <strain evidence="14">JCM 30884</strain>
    </source>
</reference>
<evidence type="ECO:0000256" key="9">
    <source>
        <dbReference type="ARBA" id="ARBA00023136"/>
    </source>
</evidence>
<name>A0A6N4TKT0_9FIRM</name>
<feature type="transmembrane region" description="Helical" evidence="11">
    <location>
        <begin position="106"/>
        <end position="125"/>
    </location>
</feature>
<keyword evidence="14" id="KW-1185">Reference proteome</keyword>
<comment type="similarity">
    <text evidence="2 11 12">Belongs to the ATPase A chain family.</text>
</comment>
<evidence type="ECO:0000256" key="10">
    <source>
        <dbReference type="ARBA" id="ARBA00023310"/>
    </source>
</evidence>
<dbReference type="PRINTS" id="PR00123">
    <property type="entry name" value="ATPASEA"/>
</dbReference>
<accession>A0A6N4TKT0</accession>
<organism evidence="13 14">
    <name type="scientific">Amedibacterium intestinale</name>
    <dbReference type="NCBI Taxonomy" id="2583452"/>
    <lineage>
        <taxon>Bacteria</taxon>
        <taxon>Bacillati</taxon>
        <taxon>Bacillota</taxon>
        <taxon>Erysipelotrichia</taxon>
        <taxon>Erysipelotrichales</taxon>
        <taxon>Erysipelotrichaceae</taxon>
        <taxon>Amedibacterium</taxon>
    </lineage>
</organism>
<evidence type="ECO:0000313" key="13">
    <source>
        <dbReference type="EMBL" id="BBK23428.1"/>
    </source>
</evidence>
<dbReference type="Proteomes" id="UP000464754">
    <property type="component" value="Chromosome"/>
</dbReference>
<evidence type="ECO:0000256" key="5">
    <source>
        <dbReference type="ARBA" id="ARBA00022692"/>
    </source>
</evidence>
<evidence type="ECO:0000256" key="8">
    <source>
        <dbReference type="ARBA" id="ARBA00023065"/>
    </source>
</evidence>
<gene>
    <name evidence="13" type="primary">atpA</name>
    <name evidence="11" type="synonym">atpB</name>
    <name evidence="13" type="ORF">Aargi30884_23310</name>
</gene>
<keyword evidence="10 11" id="KW-0066">ATP synthesis</keyword>
<dbReference type="InterPro" id="IPR045082">
    <property type="entry name" value="ATP_syn_F0_a_bact/chloroplast"/>
</dbReference>
<dbReference type="Pfam" id="PF00119">
    <property type="entry name" value="ATP-synt_A"/>
    <property type="match status" value="1"/>
</dbReference>
<dbReference type="GO" id="GO:0045259">
    <property type="term" value="C:proton-transporting ATP synthase complex"/>
    <property type="evidence" value="ECO:0007669"/>
    <property type="project" value="UniProtKB-KW"/>
</dbReference>
<dbReference type="HAMAP" id="MF_01393">
    <property type="entry name" value="ATP_synth_a_bact"/>
    <property type="match status" value="1"/>
</dbReference>
<evidence type="ECO:0000313" key="14">
    <source>
        <dbReference type="Proteomes" id="UP000464754"/>
    </source>
</evidence>
<protein>
    <recommendedName>
        <fullName evidence="11 12">ATP synthase subunit a</fullName>
    </recommendedName>
    <alternativeName>
        <fullName evidence="11">ATP synthase F0 sector subunit a</fullName>
    </alternativeName>
    <alternativeName>
        <fullName evidence="11">F-ATPase subunit 6</fullName>
    </alternativeName>
</protein>
<keyword evidence="9 11" id="KW-0472">Membrane</keyword>
<dbReference type="GO" id="GO:0005886">
    <property type="term" value="C:plasma membrane"/>
    <property type="evidence" value="ECO:0007669"/>
    <property type="project" value="UniProtKB-SubCell"/>
</dbReference>
<proteinExistence type="inferred from homology"/>
<feature type="transmembrane region" description="Helical" evidence="11">
    <location>
        <begin position="137"/>
        <end position="157"/>
    </location>
</feature>
<comment type="function">
    <text evidence="11 12">Key component of the proton channel; it plays a direct role in the translocation of protons across the membrane.</text>
</comment>
<dbReference type="NCBIfam" id="TIGR01131">
    <property type="entry name" value="ATP_synt_6_or_A"/>
    <property type="match status" value="1"/>
</dbReference>